<keyword evidence="8" id="KW-1185">Reference proteome</keyword>
<keyword evidence="2" id="KW-0217">Developmental protein</keyword>
<dbReference type="OMA" id="RNNQSGQ"/>
<keyword evidence="3" id="KW-0346">Stress response</keyword>
<evidence type="ECO:0000256" key="3">
    <source>
        <dbReference type="ARBA" id="ARBA00023016"/>
    </source>
</evidence>
<reference evidence="7" key="2">
    <citation type="submission" date="2021-03" db="UniProtKB">
        <authorList>
            <consortium name="EnsemblPlants"/>
        </authorList>
    </citation>
    <scope>IDENTIFICATION</scope>
</reference>
<name>A0A803MEW4_CHEQI</name>
<dbReference type="PANTHER" id="PTHR32263">
    <property type="entry name" value="INACTIVE POLY [ADP-RIBOSE] POLYMERASE SRO4-RELATED"/>
    <property type="match status" value="1"/>
</dbReference>
<feature type="domain" description="PARP catalytic" evidence="5">
    <location>
        <begin position="236"/>
        <end position="458"/>
    </location>
</feature>
<feature type="domain" description="RST" evidence="6">
    <location>
        <begin position="529"/>
        <end position="600"/>
    </location>
</feature>
<evidence type="ECO:0000313" key="8">
    <source>
        <dbReference type="Proteomes" id="UP000596660"/>
    </source>
</evidence>
<dbReference type="EnsemblPlants" id="AUR62028007-RA">
    <property type="protein sequence ID" value="AUR62028007-RA:cds"/>
    <property type="gene ID" value="AUR62028007"/>
</dbReference>
<evidence type="ECO:0000259" key="5">
    <source>
        <dbReference type="PROSITE" id="PS51059"/>
    </source>
</evidence>
<evidence type="ECO:0008006" key="9">
    <source>
        <dbReference type="Google" id="ProtNLM"/>
    </source>
</evidence>
<dbReference type="InterPro" id="IPR022003">
    <property type="entry name" value="RST"/>
</dbReference>
<reference evidence="7" key="1">
    <citation type="journal article" date="2017" name="Nature">
        <title>The genome of Chenopodium quinoa.</title>
        <authorList>
            <person name="Jarvis D.E."/>
            <person name="Ho Y.S."/>
            <person name="Lightfoot D.J."/>
            <person name="Schmoeckel S.M."/>
            <person name="Li B."/>
            <person name="Borm T.J.A."/>
            <person name="Ohyanagi H."/>
            <person name="Mineta K."/>
            <person name="Michell C.T."/>
            <person name="Saber N."/>
            <person name="Kharbatia N.M."/>
            <person name="Rupper R.R."/>
            <person name="Sharp A.R."/>
            <person name="Dally N."/>
            <person name="Boughton B.A."/>
            <person name="Woo Y.H."/>
            <person name="Gao G."/>
            <person name="Schijlen E.G.W.M."/>
            <person name="Guo X."/>
            <person name="Momin A.A."/>
            <person name="Negrao S."/>
            <person name="Al-Babili S."/>
            <person name="Gehring C."/>
            <person name="Roessner U."/>
            <person name="Jung C."/>
            <person name="Murphy K."/>
            <person name="Arold S.T."/>
            <person name="Gojobori T."/>
            <person name="van der Linden C.G."/>
            <person name="van Loo E.N."/>
            <person name="Jellen E.N."/>
            <person name="Maughan P.J."/>
            <person name="Tester M."/>
        </authorList>
    </citation>
    <scope>NUCLEOTIDE SEQUENCE [LARGE SCALE GENOMIC DNA]</scope>
    <source>
        <strain evidence="7">cv. PI 614886</strain>
    </source>
</reference>
<evidence type="ECO:0000259" key="6">
    <source>
        <dbReference type="PROSITE" id="PS51879"/>
    </source>
</evidence>
<dbReference type="SUPFAM" id="SSF56399">
    <property type="entry name" value="ADP-ribosylation"/>
    <property type="match status" value="1"/>
</dbReference>
<organism evidence="7 8">
    <name type="scientific">Chenopodium quinoa</name>
    <name type="common">Quinoa</name>
    <dbReference type="NCBI Taxonomy" id="63459"/>
    <lineage>
        <taxon>Eukaryota</taxon>
        <taxon>Viridiplantae</taxon>
        <taxon>Streptophyta</taxon>
        <taxon>Embryophyta</taxon>
        <taxon>Tracheophyta</taxon>
        <taxon>Spermatophyta</taxon>
        <taxon>Magnoliopsida</taxon>
        <taxon>eudicotyledons</taxon>
        <taxon>Gunneridae</taxon>
        <taxon>Pentapetalae</taxon>
        <taxon>Caryophyllales</taxon>
        <taxon>Chenopodiaceae</taxon>
        <taxon>Chenopodioideae</taxon>
        <taxon>Atripliceae</taxon>
        <taxon>Chenopodium</taxon>
    </lineage>
</organism>
<dbReference type="AlphaFoldDB" id="A0A803MEW4"/>
<dbReference type="InterPro" id="IPR057823">
    <property type="entry name" value="WWE_RCD1"/>
</dbReference>
<dbReference type="PROSITE" id="PS51059">
    <property type="entry name" value="PARP_CATALYTIC"/>
    <property type="match status" value="1"/>
</dbReference>
<protein>
    <recommendedName>
        <fullName evidence="9">Poly [ADP-ribose] polymerase</fullName>
    </recommendedName>
</protein>
<dbReference type="Gramene" id="AUR62028007-RA">
    <property type="protein sequence ID" value="AUR62028007-RA:cds"/>
    <property type="gene ID" value="AUR62028007"/>
</dbReference>
<dbReference type="Gene3D" id="3.90.228.10">
    <property type="match status" value="1"/>
</dbReference>
<dbReference type="PROSITE" id="PS51879">
    <property type="entry name" value="RST"/>
    <property type="match status" value="1"/>
</dbReference>
<evidence type="ECO:0000256" key="2">
    <source>
        <dbReference type="ARBA" id="ARBA00022473"/>
    </source>
</evidence>
<comment type="subcellular location">
    <subcellularLocation>
        <location evidence="1">Nucleus</location>
    </subcellularLocation>
</comment>
<evidence type="ECO:0000313" key="7">
    <source>
        <dbReference type="EnsemblPlants" id="AUR62028007-RA:cds"/>
    </source>
</evidence>
<proteinExistence type="predicted"/>
<keyword evidence="4" id="KW-0539">Nucleus</keyword>
<evidence type="ECO:0000256" key="4">
    <source>
        <dbReference type="ARBA" id="ARBA00023242"/>
    </source>
</evidence>
<dbReference type="InterPro" id="IPR044964">
    <property type="entry name" value="RCD1/SRO1-5"/>
</dbReference>
<evidence type="ECO:0000256" key="1">
    <source>
        <dbReference type="ARBA" id="ARBA00004123"/>
    </source>
</evidence>
<sequence>MEGKYAKVLDSSRRVVVDLKRKRAAKFATYLARNAIPLSTLKSSKLGKRKKPDVCKAKCRSCKLGSRRSLLRYYANFMKSGLPKRLMFFQNGEWVDHDSEVVGLVKKDFEFKKGAVELKFKSYHLLLDFVHMVQLNLKTSLEQSIAWIDENGCCFFPEVNVDVNDQHGLFQPEIHRDGIQDTQEIKLQIEIEVNGVGDSQYIEHCGESSPVVKRLKVGQNAEIEDSCDKVSDVRMNEDVGENQHVENNLDADVDKEVKSDLNSDAVKEMFLKGMDSAGSPNVVGICPNSAAMCQGRLELFLKQVEITKKYRGNPNVCYAWLASTKEASPGIMTYGLGHYGFQQTKSIYGIGVHLTAENCADASANYCDIDENGVQHMVLCRVILGNMEVVHPGSKQFHPSSESFDSGVDDPENPRHYIVWSMNINTHIYPEYVVSFKVPANNKGQLLKNDGNLDSVSVKIGHQSFMKQCKMEIVADIHCDFAKMGDLEVSFVAEKEECCSGPVIVKLANDHVSNLTSDGSKEKSGSVSSFPKSPWMPFPMLFEAISKQVPRNKMKLLLAYYELFRNKIISREDFVKELRLIVGDTLLRSTISELSFKVDVCVGLCKVTVSRGKEMKEFVSALIGMLRGQRIRDLNWLMETVHVFSSLLLVFLASNGVWCGVGLLRPVPPPHSPDRKVVSTKEGGSAAVMVVPAASPPPDANSETRSSFF</sequence>
<dbReference type="Proteomes" id="UP000596660">
    <property type="component" value="Unplaced"/>
</dbReference>
<dbReference type="InterPro" id="IPR012317">
    <property type="entry name" value="Poly(ADP-ribose)pol_cat_dom"/>
</dbReference>
<dbReference type="Pfam" id="PF23467">
    <property type="entry name" value="WWE_5"/>
    <property type="match status" value="1"/>
</dbReference>
<dbReference type="GO" id="GO:0003950">
    <property type="term" value="F:NAD+ poly-ADP-ribosyltransferase activity"/>
    <property type="evidence" value="ECO:0007669"/>
    <property type="project" value="InterPro"/>
</dbReference>
<dbReference type="PANTHER" id="PTHR32263:SF5">
    <property type="entry name" value="INACTIVE POLY [ADP-RIBOSE] POLYMERASE SRO1-RELATED"/>
    <property type="match status" value="1"/>
</dbReference>
<dbReference type="Pfam" id="PF12174">
    <property type="entry name" value="RST"/>
    <property type="match status" value="1"/>
</dbReference>
<dbReference type="GO" id="GO:0005634">
    <property type="term" value="C:nucleus"/>
    <property type="evidence" value="ECO:0007669"/>
    <property type="project" value="UniProtKB-SubCell"/>
</dbReference>
<accession>A0A803MEW4</accession>